<dbReference type="InterPro" id="IPR029460">
    <property type="entry name" value="DNAPol_HHH"/>
</dbReference>
<keyword evidence="6" id="KW-0239">DNA-directed DNA polymerase</keyword>
<dbReference type="Pfam" id="PF17657">
    <property type="entry name" value="DNA_pol3_finger"/>
    <property type="match status" value="1"/>
</dbReference>
<dbReference type="GO" id="GO:0008408">
    <property type="term" value="F:3'-5' exonuclease activity"/>
    <property type="evidence" value="ECO:0007669"/>
    <property type="project" value="InterPro"/>
</dbReference>
<dbReference type="PANTHER" id="PTHR32294:SF0">
    <property type="entry name" value="DNA POLYMERASE III SUBUNIT ALPHA"/>
    <property type="match status" value="1"/>
</dbReference>
<comment type="catalytic activity">
    <reaction evidence="7">
        <text>DNA(n) + a 2'-deoxyribonucleoside 5'-triphosphate = DNA(n+1) + diphosphate</text>
        <dbReference type="Rhea" id="RHEA:22508"/>
        <dbReference type="Rhea" id="RHEA-COMP:17339"/>
        <dbReference type="Rhea" id="RHEA-COMP:17340"/>
        <dbReference type="ChEBI" id="CHEBI:33019"/>
        <dbReference type="ChEBI" id="CHEBI:61560"/>
        <dbReference type="ChEBI" id="CHEBI:173112"/>
        <dbReference type="EC" id="2.7.7.7"/>
    </reaction>
</comment>
<evidence type="ECO:0000256" key="6">
    <source>
        <dbReference type="ARBA" id="ARBA00022932"/>
    </source>
</evidence>
<protein>
    <recommendedName>
        <fullName evidence="2">DNA polymerase III subunit alpha</fullName>
        <ecNumber evidence="1">2.7.7.7</ecNumber>
    </recommendedName>
</protein>
<dbReference type="Proteomes" id="UP000018951">
    <property type="component" value="Unassembled WGS sequence"/>
</dbReference>
<dbReference type="Pfam" id="PF07733">
    <property type="entry name" value="DNA_pol3_alpha"/>
    <property type="match status" value="1"/>
</dbReference>
<dbReference type="InterPro" id="IPR016195">
    <property type="entry name" value="Pol/histidinol_Pase-like"/>
</dbReference>
<evidence type="ECO:0000256" key="4">
    <source>
        <dbReference type="ARBA" id="ARBA00022695"/>
    </source>
</evidence>
<name>W2UZN0_9RICK</name>
<reference evidence="9 10" key="1">
    <citation type="journal article" date="2013" name="PLoS ONE">
        <title>Bacterial endosymbiosis in a chordate host: long-term co-evolution and conservation of secondary metabolism.</title>
        <authorList>
            <person name="Kwan J.C."/>
            <person name="Schmidt E.W."/>
        </authorList>
    </citation>
    <scope>NUCLEOTIDE SEQUENCE [LARGE SCALE GENOMIC DNA]</scope>
    <source>
        <strain evidence="10">L6</strain>
    </source>
</reference>
<keyword evidence="4" id="KW-0548">Nucleotidyltransferase</keyword>
<evidence type="ECO:0000256" key="3">
    <source>
        <dbReference type="ARBA" id="ARBA00022679"/>
    </source>
</evidence>
<dbReference type="InterPro" id="IPR041931">
    <property type="entry name" value="DNA_pol3_alpha_thumb_dom"/>
</dbReference>
<proteinExistence type="predicted"/>
<organism evidence="9 10">
    <name type="scientific">Candidatus Xenolissoclinum pacificiensis L6</name>
    <dbReference type="NCBI Taxonomy" id="1401685"/>
    <lineage>
        <taxon>Bacteria</taxon>
        <taxon>Pseudomonadati</taxon>
        <taxon>Pseudomonadota</taxon>
        <taxon>Alphaproteobacteria</taxon>
        <taxon>Rickettsiales</taxon>
        <taxon>Anaplasmataceae</taxon>
        <taxon>Candidatus Xenolissoclinum</taxon>
    </lineage>
</organism>
<evidence type="ECO:0000256" key="1">
    <source>
        <dbReference type="ARBA" id="ARBA00012417"/>
    </source>
</evidence>
<dbReference type="GO" id="GO:0003887">
    <property type="term" value="F:DNA-directed DNA polymerase activity"/>
    <property type="evidence" value="ECO:0007669"/>
    <property type="project" value="UniProtKB-KW"/>
</dbReference>
<dbReference type="PATRIC" id="fig|1401685.3.peg.21"/>
<dbReference type="SMART" id="SM00481">
    <property type="entry name" value="POLIIIAc"/>
    <property type="match status" value="1"/>
</dbReference>
<dbReference type="EC" id="2.7.7.7" evidence="1"/>
<dbReference type="PANTHER" id="PTHR32294">
    <property type="entry name" value="DNA POLYMERASE III SUBUNIT ALPHA"/>
    <property type="match status" value="1"/>
</dbReference>
<dbReference type="Gene3D" id="3.20.20.140">
    <property type="entry name" value="Metal-dependent hydrolases"/>
    <property type="match status" value="1"/>
</dbReference>
<dbReference type="InterPro" id="IPR004013">
    <property type="entry name" value="PHP_dom"/>
</dbReference>
<dbReference type="InterPro" id="IPR003141">
    <property type="entry name" value="Pol/His_phosphatase_N"/>
</dbReference>
<dbReference type="STRING" id="1401685.P857_790"/>
<keyword evidence="5" id="KW-0235">DNA replication</keyword>
<dbReference type="NCBIfam" id="NF004226">
    <property type="entry name" value="PRK05673.1"/>
    <property type="match status" value="1"/>
</dbReference>
<dbReference type="NCBIfam" id="TIGR00594">
    <property type="entry name" value="polc"/>
    <property type="match status" value="1"/>
</dbReference>
<evidence type="ECO:0000256" key="7">
    <source>
        <dbReference type="ARBA" id="ARBA00049244"/>
    </source>
</evidence>
<dbReference type="GO" id="GO:0006260">
    <property type="term" value="P:DNA replication"/>
    <property type="evidence" value="ECO:0007669"/>
    <property type="project" value="UniProtKB-KW"/>
</dbReference>
<evidence type="ECO:0000256" key="2">
    <source>
        <dbReference type="ARBA" id="ARBA00019114"/>
    </source>
</evidence>
<dbReference type="SUPFAM" id="SSF89550">
    <property type="entry name" value="PHP domain-like"/>
    <property type="match status" value="1"/>
</dbReference>
<dbReference type="Gene3D" id="1.10.150.870">
    <property type="match status" value="1"/>
</dbReference>
<dbReference type="InterPro" id="IPR011708">
    <property type="entry name" value="DNA_pol3_alpha_NTPase_dom"/>
</dbReference>
<dbReference type="InterPro" id="IPR040982">
    <property type="entry name" value="DNA_pol3_finger"/>
</dbReference>
<feature type="domain" description="Polymerase/histidinol phosphatase N-terminal" evidence="8">
    <location>
        <begin position="7"/>
        <end position="74"/>
    </location>
</feature>
<gene>
    <name evidence="9" type="primary">dnaE</name>
    <name evidence="9" type="ORF">P857_790</name>
</gene>
<comment type="caution">
    <text evidence="9">The sequence shown here is derived from an EMBL/GenBank/DDBJ whole genome shotgun (WGS) entry which is preliminary data.</text>
</comment>
<dbReference type="Pfam" id="PF02811">
    <property type="entry name" value="PHP"/>
    <property type="match status" value="1"/>
</dbReference>
<evidence type="ECO:0000313" key="10">
    <source>
        <dbReference type="Proteomes" id="UP000018951"/>
    </source>
</evidence>
<dbReference type="EMBL" id="AXCJ01000001">
    <property type="protein sequence ID" value="ETO91621.1"/>
    <property type="molecule type" value="Genomic_DNA"/>
</dbReference>
<dbReference type="AlphaFoldDB" id="W2UZN0"/>
<keyword evidence="10" id="KW-1185">Reference proteome</keyword>
<keyword evidence="3" id="KW-0808">Transferase</keyword>
<dbReference type="Pfam" id="PF14579">
    <property type="entry name" value="HHH_6"/>
    <property type="match status" value="1"/>
</dbReference>
<dbReference type="InterPro" id="IPR004805">
    <property type="entry name" value="DnaE2/DnaE/PolC"/>
</dbReference>
<evidence type="ECO:0000313" key="9">
    <source>
        <dbReference type="EMBL" id="ETO91621.1"/>
    </source>
</evidence>
<evidence type="ECO:0000259" key="8">
    <source>
        <dbReference type="SMART" id="SM00481"/>
    </source>
</evidence>
<dbReference type="Gene3D" id="1.10.10.1600">
    <property type="entry name" value="Bacterial DNA polymerase III alpha subunit, thumb domain"/>
    <property type="match status" value="1"/>
</dbReference>
<sequence length="1069" mass="122954">MQEYKFVHLSAHSDYSMLKSTLKIQDLISLALENNMSAIALTDYNNLSGSLEFSIEAIKAKIKPIIGCDINILYNNFVYPIQLLALNNEGFYTLGEITSKIFNNCQTYPVEKIKNHKNLICIAKNTICTNPKFLQSLLSVFKTNLYMGIERYGTTEEQNSKVVELAYKYNIPIVAINNIFFKNKEQFKAYNVLKSIEGNTNISDNLAEQECYFKSHQEMIDIFYDLPEAIYNTVVIARRCTVILEKRPPTLPLFTEQDEEKEITLQAQSGLQQKFINTTIPAEYQERLKYELNIITSMQYSGYFLIVSDFIKWSKHNNVPVGPGRGSGVGSLVAWCLEITDLDPLEYDLIFERFLNPQRISMPDFDIDFCQEKRPLVIEYIRKKYGHIAHIVTFGKLQARAVIKDVSRVLKIPYSISEHISKMIPHDPINPVTLQQAIDHNPELQKYLHDELTSEMMKISVELEGRLRHVSVHAAGIVISSEPLMNQLPIYYDDTLPNPVTQYSMKYVEFSGLVKFDFLGLKTLTIITNIVQQIKPQLAINAIPMNDPKTFQLLSSGKSVGIFQLESSFMYETLRNAKPDTIEDIIALISLNRPGPMENIPSYINRKHHKEKIEYLHPMLLNILYKTFGVIIYQEQVMEIAKQLSGYTMADADLLRRAMGKKITSEMDEQQMKFIEGATKNNINIETAEKIFQLVAKFAGYGFNKSHAAAYALISYQTAYLKANYTIEFLIENMNIDIQDSDRLLIFCNEARNFGIEILPPDINLSKMYFSLENEKIRFGLLAIKGIGHKVAEMLSRMKYNSMMDFVSALDNKIVNKKSLSSLIKSGAFDNLELNQNKLLSSVEVMLQYGQIHQCNQLNLFQEQETFKLIDSAFPSIDEKNSFEYESLGFYYFNHPLKVYMDSLTFDDNIVPVILLSYTLKSKNNEKFAFLKLNSINDLYSLPIYGTKKVHQYQSLLVKNNRLLMVTDNDRKRLISIHNLDNYILGQSGNNIEIIVESVNAISEIKKCISKDILYSITIIKKYPDKELKFQLPGKYKIDLSKLLYVKDIQLINHHIKQKTRTKNTRIVP</sequence>
<accession>W2UZN0</accession>
<evidence type="ECO:0000256" key="5">
    <source>
        <dbReference type="ARBA" id="ARBA00022705"/>
    </source>
</evidence>